<dbReference type="AlphaFoldDB" id="A0A0D1YVN2"/>
<accession>A0A0D1YVN2</accession>
<gene>
    <name evidence="3" type="ORF">PV11_06510</name>
</gene>
<evidence type="ECO:0000313" key="4">
    <source>
        <dbReference type="Proteomes" id="UP000053599"/>
    </source>
</evidence>
<evidence type="ECO:0000256" key="1">
    <source>
        <dbReference type="ARBA" id="ARBA00093634"/>
    </source>
</evidence>
<proteinExistence type="predicted"/>
<reference evidence="3 4" key="1">
    <citation type="submission" date="2015-01" db="EMBL/GenBank/DDBJ databases">
        <title>The Genome Sequence of Exophiala sideris CBS121828.</title>
        <authorList>
            <consortium name="The Broad Institute Genomics Platform"/>
            <person name="Cuomo C."/>
            <person name="de Hoog S."/>
            <person name="Gorbushina A."/>
            <person name="Stielow B."/>
            <person name="Teixiera M."/>
            <person name="Abouelleil A."/>
            <person name="Chapman S.B."/>
            <person name="Priest M."/>
            <person name="Young S.K."/>
            <person name="Wortman J."/>
            <person name="Nusbaum C."/>
            <person name="Birren B."/>
        </authorList>
    </citation>
    <scope>NUCLEOTIDE SEQUENCE [LARGE SCALE GENOMIC DNA]</scope>
    <source>
        <strain evidence="3 4">CBS 121828</strain>
    </source>
</reference>
<name>A0A0D1YVN2_9EURO</name>
<dbReference type="PANTHER" id="PTHR31996:SF2">
    <property type="entry name" value="COILED-COIL DOMAIN-CONTAINING PROTEIN 115"/>
    <property type="match status" value="1"/>
</dbReference>
<dbReference type="GO" id="GO:0070072">
    <property type="term" value="P:vacuolar proton-transporting V-type ATPase complex assembly"/>
    <property type="evidence" value="ECO:0007669"/>
    <property type="project" value="InterPro"/>
</dbReference>
<dbReference type="Pfam" id="PF21730">
    <property type="entry name" value="Vma22_CCDC115"/>
    <property type="match status" value="2"/>
</dbReference>
<feature type="compositionally biased region" description="Basic and acidic residues" evidence="2">
    <location>
        <begin position="117"/>
        <end position="135"/>
    </location>
</feature>
<dbReference type="STRING" id="1016849.A0A0D1YVN2"/>
<feature type="compositionally biased region" description="Polar residues" evidence="2">
    <location>
        <begin position="139"/>
        <end position="150"/>
    </location>
</feature>
<dbReference type="Proteomes" id="UP000053599">
    <property type="component" value="Unassembled WGS sequence"/>
</dbReference>
<sequence length="300" mass="33927">MTAQLPSPPSTPQPEDTEKLGLAQKDVEDEASLSERLDQLLESYLNLLDTYTTLREQLSKDLSSGFFALASANRHSTLGPGRRYGEEGYDQRMKAVRTVQINQATRTSSSPKAGTEWADRKEATEEPEDSKKEEATPPVNETSTQGQPAETPSDLETEDKDRPPQAKHHENTDTENDTHTKASSNPTHSTSHLPPCYNYNIHTSTPPASPKDPLRWYGILIPPPLRECQTHFQHAVSSSIPDLLSTTSEMRKLEEQIWKLRRALGLTEGYEEQDTAAKARLMKWEKMEKETMIFRCLRRH</sequence>
<feature type="compositionally biased region" description="Pro residues" evidence="2">
    <location>
        <begin position="1"/>
        <end position="12"/>
    </location>
</feature>
<feature type="compositionally biased region" description="Polar residues" evidence="2">
    <location>
        <begin position="99"/>
        <end position="112"/>
    </location>
</feature>
<feature type="region of interest" description="Disordered" evidence="2">
    <location>
        <begin position="1"/>
        <end position="29"/>
    </location>
</feature>
<organism evidence="3 4">
    <name type="scientific">Exophiala sideris</name>
    <dbReference type="NCBI Taxonomy" id="1016849"/>
    <lineage>
        <taxon>Eukaryota</taxon>
        <taxon>Fungi</taxon>
        <taxon>Dikarya</taxon>
        <taxon>Ascomycota</taxon>
        <taxon>Pezizomycotina</taxon>
        <taxon>Eurotiomycetes</taxon>
        <taxon>Chaetothyriomycetidae</taxon>
        <taxon>Chaetothyriales</taxon>
        <taxon>Herpotrichiellaceae</taxon>
        <taxon>Exophiala</taxon>
    </lineage>
</organism>
<protein>
    <recommendedName>
        <fullName evidence="1">Vacuolar ATPase assembly protein VMA22</fullName>
    </recommendedName>
</protein>
<feature type="compositionally biased region" description="Polar residues" evidence="2">
    <location>
        <begin position="181"/>
        <end position="192"/>
    </location>
</feature>
<feature type="compositionally biased region" description="Basic and acidic residues" evidence="2">
    <location>
        <begin position="159"/>
        <end position="180"/>
    </location>
</feature>
<feature type="region of interest" description="Disordered" evidence="2">
    <location>
        <begin position="98"/>
        <end position="194"/>
    </location>
</feature>
<evidence type="ECO:0000256" key="2">
    <source>
        <dbReference type="SAM" id="MobiDB-lite"/>
    </source>
</evidence>
<dbReference type="InterPro" id="IPR040357">
    <property type="entry name" value="Vma22/CCDC115"/>
</dbReference>
<evidence type="ECO:0000313" key="3">
    <source>
        <dbReference type="EMBL" id="KIV78908.1"/>
    </source>
</evidence>
<dbReference type="HOGENOM" id="CLU_057721_0_0_1"/>
<dbReference type="PANTHER" id="PTHR31996">
    <property type="entry name" value="COILED-COIL DOMAIN-CONTAINING PROTEIN 115"/>
    <property type="match status" value="1"/>
</dbReference>
<dbReference type="GO" id="GO:1990871">
    <property type="term" value="C:Vma12-Vma22 assembly complex"/>
    <property type="evidence" value="ECO:0007669"/>
    <property type="project" value="TreeGrafter"/>
</dbReference>
<dbReference type="GO" id="GO:0051082">
    <property type="term" value="F:unfolded protein binding"/>
    <property type="evidence" value="ECO:0007669"/>
    <property type="project" value="TreeGrafter"/>
</dbReference>
<dbReference type="EMBL" id="KN846953">
    <property type="protein sequence ID" value="KIV78908.1"/>
    <property type="molecule type" value="Genomic_DNA"/>
</dbReference>